<dbReference type="GO" id="GO:0009089">
    <property type="term" value="P:lysine biosynthetic process via diaminopimelate"/>
    <property type="evidence" value="ECO:0007669"/>
    <property type="project" value="UniProtKB-UniRule"/>
</dbReference>
<evidence type="ECO:0000313" key="17">
    <source>
        <dbReference type="Proteomes" id="UP000037269"/>
    </source>
</evidence>
<feature type="binding site" evidence="13">
    <location>
        <begin position="126"/>
        <end position="129"/>
    </location>
    <ligand>
        <name>NAD(+)</name>
        <dbReference type="ChEBI" id="CHEBI:57540"/>
    </ligand>
</feature>
<dbReference type="EMBL" id="LGUG01000004">
    <property type="protein sequence ID" value="KON98692.1"/>
    <property type="molecule type" value="Genomic_DNA"/>
</dbReference>
<name>A0A0D1XIY5_ANEMI</name>
<evidence type="ECO:0000313" key="16">
    <source>
        <dbReference type="EMBL" id="KON98692.1"/>
    </source>
</evidence>
<keyword evidence="4 13" id="KW-0521">NADP</keyword>
<evidence type="ECO:0000256" key="6">
    <source>
        <dbReference type="ARBA" id="ARBA00023002"/>
    </source>
</evidence>
<dbReference type="GO" id="GO:0008839">
    <property type="term" value="F:4-hydroxy-tetrahydrodipicolinate reductase"/>
    <property type="evidence" value="ECO:0007669"/>
    <property type="project" value="UniProtKB-UniRule"/>
</dbReference>
<dbReference type="GO" id="GO:0016726">
    <property type="term" value="F:oxidoreductase activity, acting on CH or CH2 groups, NAD or NADP as acceptor"/>
    <property type="evidence" value="ECO:0007669"/>
    <property type="project" value="UniProtKB-UniRule"/>
</dbReference>
<evidence type="ECO:0000256" key="13">
    <source>
        <dbReference type="HAMAP-Rule" id="MF_00102"/>
    </source>
</evidence>
<dbReference type="OrthoDB" id="9790352at2"/>
<dbReference type="Pfam" id="PF01113">
    <property type="entry name" value="DapB_N"/>
    <property type="match status" value="1"/>
</dbReference>
<dbReference type="CDD" id="cd02274">
    <property type="entry name" value="DHDPR_N"/>
    <property type="match status" value="1"/>
</dbReference>
<reference evidence="16 17" key="1">
    <citation type="submission" date="2015-07" db="EMBL/GenBank/DDBJ databases">
        <title>Fjat-14205 dsm 2895.</title>
        <authorList>
            <person name="Liu B."/>
            <person name="Wang J."/>
            <person name="Zhu Y."/>
            <person name="Liu G."/>
            <person name="Chen Q."/>
            <person name="Chen Z."/>
            <person name="Lan J."/>
            <person name="Che J."/>
            <person name="Ge C."/>
            <person name="Shi H."/>
            <person name="Pan Z."/>
            <person name="Liu X."/>
        </authorList>
    </citation>
    <scope>NUCLEOTIDE SEQUENCE [LARGE SCALE GENOMIC DNA]</scope>
    <source>
        <strain evidence="16 17">DSM 2895</strain>
    </source>
</reference>
<feature type="binding site" evidence="13">
    <location>
        <begin position="166"/>
        <end position="167"/>
    </location>
    <ligand>
        <name>(S)-2,3,4,5-tetrahydrodipicolinate</name>
        <dbReference type="ChEBI" id="CHEBI:16845"/>
    </ligand>
</feature>
<dbReference type="InterPro" id="IPR022664">
    <property type="entry name" value="DapB_N_CS"/>
</dbReference>
<evidence type="ECO:0000256" key="4">
    <source>
        <dbReference type="ARBA" id="ARBA00022857"/>
    </source>
</evidence>
<comment type="function">
    <text evidence="13">Catalyzes the conversion of 4-hydroxy-tetrahydrodipicolinate (HTPA) to tetrahydrodipicolinate.</text>
</comment>
<dbReference type="FunFam" id="3.30.360.10:FF:000009">
    <property type="entry name" value="4-hydroxy-tetrahydrodipicolinate reductase"/>
    <property type="match status" value="1"/>
</dbReference>
<feature type="domain" description="Dihydrodipicolinate reductase C-terminal" evidence="15">
    <location>
        <begin position="132"/>
        <end position="266"/>
    </location>
</feature>
<dbReference type="STRING" id="47500.AF333_23590"/>
<dbReference type="Gene3D" id="3.30.360.10">
    <property type="entry name" value="Dihydrodipicolinate Reductase, domain 2"/>
    <property type="match status" value="1"/>
</dbReference>
<dbReference type="Proteomes" id="UP000037269">
    <property type="component" value="Unassembled WGS sequence"/>
</dbReference>
<dbReference type="PROSITE" id="PS01298">
    <property type="entry name" value="DAPB"/>
    <property type="match status" value="1"/>
</dbReference>
<keyword evidence="2 13" id="KW-0963">Cytoplasm</keyword>
<dbReference type="InterPro" id="IPR022663">
    <property type="entry name" value="DapB_C"/>
</dbReference>
<dbReference type="NCBIfam" id="TIGR00036">
    <property type="entry name" value="dapB"/>
    <property type="match status" value="1"/>
</dbReference>
<keyword evidence="7 13" id="KW-0520">NAD</keyword>
<gene>
    <name evidence="13" type="primary">dapB</name>
    <name evidence="16" type="ORF">AF333_23590</name>
</gene>
<evidence type="ECO:0000256" key="7">
    <source>
        <dbReference type="ARBA" id="ARBA00023027"/>
    </source>
</evidence>
<dbReference type="PIRSF" id="PIRSF000161">
    <property type="entry name" value="DHPR"/>
    <property type="match status" value="1"/>
</dbReference>
<comment type="caution">
    <text evidence="13">Lacks conserved residue(s) required for the propagation of feature annotation.</text>
</comment>
<feature type="active site" description="Proton donor/acceptor" evidence="13">
    <location>
        <position position="156"/>
    </location>
</feature>
<feature type="binding site" evidence="13">
    <location>
        <begin position="100"/>
        <end position="102"/>
    </location>
    <ligand>
        <name>NAD(+)</name>
        <dbReference type="ChEBI" id="CHEBI:57540"/>
    </ligand>
</feature>
<evidence type="ECO:0000256" key="5">
    <source>
        <dbReference type="ARBA" id="ARBA00022915"/>
    </source>
</evidence>
<dbReference type="InterPro" id="IPR000846">
    <property type="entry name" value="DapB_N"/>
</dbReference>
<evidence type="ECO:0000256" key="10">
    <source>
        <dbReference type="ARBA" id="ARBA00038983"/>
    </source>
</evidence>
<dbReference type="GO" id="GO:0050661">
    <property type="term" value="F:NADP binding"/>
    <property type="evidence" value="ECO:0007669"/>
    <property type="project" value="UniProtKB-UniRule"/>
</dbReference>
<feature type="binding site" evidence="13">
    <location>
        <begin position="11"/>
        <end position="16"/>
    </location>
    <ligand>
        <name>NAD(+)</name>
        <dbReference type="ChEBI" id="CHEBI:57540"/>
    </ligand>
</feature>
<keyword evidence="8 13" id="KW-0457">Lysine biosynthesis</keyword>
<sequence>MMDKIRVAIAGPRGRMGSEAVKMLMKDEALQFVCGVDPKYNGEDVGDVLGLGALSAPFVPDVRQALEKYRPDVLVDFTTPHVVKQNMVTAIEAGVRPVVGTTGFTPEDIEELDKLCRTYGIGAIIAPNFAIGAVLMMKFAQEAAKYMPHVEIIEQHHDQKLDAPSGTAVKTAEMIQEARQELRQGHPEEKETIEGARGGYYNGFRIHSVRLPGLVAHQEVIFGAVGQTLTIRHDSINRESFMPGVNLAIKKVMEHTGLIYGLENIMV</sequence>
<comment type="subunit">
    <text evidence="13">Homotetramer.</text>
</comment>
<dbReference type="InterPro" id="IPR023940">
    <property type="entry name" value="DHDPR_bac"/>
</dbReference>
<dbReference type="GO" id="GO:0005829">
    <property type="term" value="C:cytosol"/>
    <property type="evidence" value="ECO:0007669"/>
    <property type="project" value="TreeGrafter"/>
</dbReference>
<evidence type="ECO:0000256" key="1">
    <source>
        <dbReference type="ARBA" id="ARBA00006642"/>
    </source>
</evidence>
<evidence type="ECO:0000256" key="2">
    <source>
        <dbReference type="ARBA" id="ARBA00022490"/>
    </source>
</evidence>
<evidence type="ECO:0000256" key="12">
    <source>
        <dbReference type="ARBA" id="ARBA00049396"/>
    </source>
</evidence>
<keyword evidence="17" id="KW-1185">Reference proteome</keyword>
<keyword evidence="6 13" id="KW-0560">Oxidoreductase</keyword>
<dbReference type="PANTHER" id="PTHR20836:SF0">
    <property type="entry name" value="4-HYDROXY-TETRAHYDRODIPICOLINATE REDUCTASE 1, CHLOROPLASTIC-RELATED"/>
    <property type="match status" value="1"/>
</dbReference>
<proteinExistence type="inferred from homology"/>
<comment type="subcellular location">
    <subcellularLocation>
        <location evidence="13">Cytoplasm</location>
    </subcellularLocation>
</comment>
<evidence type="ECO:0000259" key="15">
    <source>
        <dbReference type="Pfam" id="PF05173"/>
    </source>
</evidence>
<protein>
    <recommendedName>
        <fullName evidence="10 13">4-hydroxy-tetrahydrodipicolinate reductase</fullName>
        <shortName evidence="13">HTPA reductase</shortName>
        <ecNumber evidence="10 13">1.17.1.8</ecNumber>
    </recommendedName>
</protein>
<comment type="similarity">
    <text evidence="1 13">Belongs to the DapB family.</text>
</comment>
<feature type="domain" description="Dihydrodipicolinate reductase N-terminal" evidence="14">
    <location>
        <begin position="5"/>
        <end position="129"/>
    </location>
</feature>
<dbReference type="UniPathway" id="UPA00034">
    <property type="reaction ID" value="UER00018"/>
</dbReference>
<evidence type="ECO:0000256" key="9">
    <source>
        <dbReference type="ARBA" id="ARBA00037922"/>
    </source>
</evidence>
<dbReference type="SUPFAM" id="SSF51735">
    <property type="entry name" value="NAD(P)-binding Rossmann-fold domains"/>
    <property type="match status" value="1"/>
</dbReference>
<dbReference type="PANTHER" id="PTHR20836">
    <property type="entry name" value="DIHYDRODIPICOLINATE REDUCTASE"/>
    <property type="match status" value="1"/>
</dbReference>
<dbReference type="EC" id="1.17.1.8" evidence="10 13"/>
<evidence type="ECO:0000256" key="3">
    <source>
        <dbReference type="ARBA" id="ARBA00022605"/>
    </source>
</evidence>
<dbReference type="PATRIC" id="fig|47500.12.peg.4638"/>
<dbReference type="Gene3D" id="3.40.50.720">
    <property type="entry name" value="NAD(P)-binding Rossmann-like Domain"/>
    <property type="match status" value="1"/>
</dbReference>
<dbReference type="AlphaFoldDB" id="A0A0D1XIY5"/>
<organism evidence="16 17">
    <name type="scientific">Aneurinibacillus migulanus</name>
    <name type="common">Bacillus migulanus</name>
    <dbReference type="NCBI Taxonomy" id="47500"/>
    <lineage>
        <taxon>Bacteria</taxon>
        <taxon>Bacillati</taxon>
        <taxon>Bacillota</taxon>
        <taxon>Bacilli</taxon>
        <taxon>Bacillales</taxon>
        <taxon>Paenibacillaceae</taxon>
        <taxon>Aneurinibacillus group</taxon>
        <taxon>Aneurinibacillus</taxon>
    </lineage>
</organism>
<comment type="catalytic activity">
    <reaction evidence="12 13">
        <text>(S)-2,3,4,5-tetrahydrodipicolinate + NAD(+) + H2O = (2S,4S)-4-hydroxy-2,3,4,5-tetrahydrodipicolinate + NADH + H(+)</text>
        <dbReference type="Rhea" id="RHEA:35323"/>
        <dbReference type="ChEBI" id="CHEBI:15377"/>
        <dbReference type="ChEBI" id="CHEBI:15378"/>
        <dbReference type="ChEBI" id="CHEBI:16845"/>
        <dbReference type="ChEBI" id="CHEBI:57540"/>
        <dbReference type="ChEBI" id="CHEBI:57945"/>
        <dbReference type="ChEBI" id="CHEBI:67139"/>
        <dbReference type="EC" id="1.17.1.8"/>
    </reaction>
</comment>
<comment type="pathway">
    <text evidence="9 13">Amino-acid biosynthesis; L-lysine biosynthesis via DAP pathway; (S)-tetrahydrodipicolinate from L-aspartate: step 4/4.</text>
</comment>
<feature type="binding site" evidence="13">
    <location>
        <position position="157"/>
    </location>
    <ligand>
        <name>(S)-2,3,4,5-tetrahydrodipicolinate</name>
        <dbReference type="ChEBI" id="CHEBI:16845"/>
    </ligand>
</feature>
<evidence type="ECO:0000256" key="8">
    <source>
        <dbReference type="ARBA" id="ARBA00023154"/>
    </source>
</evidence>
<evidence type="ECO:0000256" key="11">
    <source>
        <dbReference type="ARBA" id="ARBA00049080"/>
    </source>
</evidence>
<dbReference type="Pfam" id="PF05173">
    <property type="entry name" value="DapB_C"/>
    <property type="match status" value="1"/>
</dbReference>
<dbReference type="GO" id="GO:0051287">
    <property type="term" value="F:NAD binding"/>
    <property type="evidence" value="ECO:0007669"/>
    <property type="project" value="UniProtKB-UniRule"/>
</dbReference>
<comment type="caution">
    <text evidence="13">Was originally thought to be a dihydrodipicolinate reductase (DHDPR), catalyzing the conversion of dihydrodipicolinate to tetrahydrodipicolinate. However, it was shown in E.coli that the substrate of the enzymatic reaction is not dihydrodipicolinate (DHDP) but in fact (2S,4S)-4-hydroxy-2,3,4,5-tetrahydrodipicolinic acid (HTPA), the product released by the DapA-catalyzed reaction.</text>
</comment>
<feature type="active site" description="Proton donor" evidence="13">
    <location>
        <position position="160"/>
    </location>
</feature>
<evidence type="ECO:0000259" key="14">
    <source>
        <dbReference type="Pfam" id="PF01113"/>
    </source>
</evidence>
<comment type="catalytic activity">
    <reaction evidence="11 13">
        <text>(S)-2,3,4,5-tetrahydrodipicolinate + NADP(+) + H2O = (2S,4S)-4-hydroxy-2,3,4,5-tetrahydrodipicolinate + NADPH + H(+)</text>
        <dbReference type="Rhea" id="RHEA:35331"/>
        <dbReference type="ChEBI" id="CHEBI:15377"/>
        <dbReference type="ChEBI" id="CHEBI:15378"/>
        <dbReference type="ChEBI" id="CHEBI:16845"/>
        <dbReference type="ChEBI" id="CHEBI:57783"/>
        <dbReference type="ChEBI" id="CHEBI:58349"/>
        <dbReference type="ChEBI" id="CHEBI:67139"/>
        <dbReference type="EC" id="1.17.1.8"/>
    </reaction>
</comment>
<keyword evidence="5 13" id="KW-0220">Diaminopimelate biosynthesis</keyword>
<dbReference type="InterPro" id="IPR036291">
    <property type="entry name" value="NAD(P)-bd_dom_sf"/>
</dbReference>
<keyword evidence="3 13" id="KW-0028">Amino-acid biosynthesis</keyword>
<dbReference type="HAMAP" id="MF_00102">
    <property type="entry name" value="DapB"/>
    <property type="match status" value="1"/>
</dbReference>
<dbReference type="SUPFAM" id="SSF55347">
    <property type="entry name" value="Glyceraldehyde-3-phosphate dehydrogenase-like, C-terminal domain"/>
    <property type="match status" value="1"/>
</dbReference>
<dbReference type="GO" id="GO:0019877">
    <property type="term" value="P:diaminopimelate biosynthetic process"/>
    <property type="evidence" value="ECO:0007669"/>
    <property type="project" value="UniProtKB-UniRule"/>
</dbReference>
<comment type="caution">
    <text evidence="16">The sequence shown here is derived from an EMBL/GenBank/DDBJ whole genome shotgun (WGS) entry which is preliminary data.</text>
</comment>
<accession>A0A0D1XIY5</accession>